<dbReference type="InterPro" id="IPR009057">
    <property type="entry name" value="Homeodomain-like_sf"/>
</dbReference>
<feature type="region of interest" description="Disordered" evidence="5">
    <location>
        <begin position="532"/>
        <end position="662"/>
    </location>
</feature>
<dbReference type="GO" id="GO:2000037">
    <property type="term" value="P:regulation of stomatal complex patterning"/>
    <property type="evidence" value="ECO:0007669"/>
    <property type="project" value="UniProtKB-ARBA"/>
</dbReference>
<keyword evidence="4" id="KW-0539">Nucleus</keyword>
<dbReference type="InterPro" id="IPR017930">
    <property type="entry name" value="Myb_dom"/>
</dbReference>
<reference evidence="8" key="1">
    <citation type="journal article" date="2020" name="Stud. Mycol.">
        <title>101 Dothideomycetes genomes: a test case for predicting lifestyles and emergence of pathogens.</title>
        <authorList>
            <person name="Haridas S."/>
            <person name="Albert R."/>
            <person name="Binder M."/>
            <person name="Bloem J."/>
            <person name="Labutti K."/>
            <person name="Salamov A."/>
            <person name="Andreopoulos B."/>
            <person name="Baker S."/>
            <person name="Barry K."/>
            <person name="Bills G."/>
            <person name="Bluhm B."/>
            <person name="Cannon C."/>
            <person name="Castanera R."/>
            <person name="Culley D."/>
            <person name="Daum C."/>
            <person name="Ezra D."/>
            <person name="Gonzalez J."/>
            <person name="Henrissat B."/>
            <person name="Kuo A."/>
            <person name="Liang C."/>
            <person name="Lipzen A."/>
            <person name="Lutzoni F."/>
            <person name="Magnuson J."/>
            <person name="Mondo S."/>
            <person name="Nolan M."/>
            <person name="Ohm R."/>
            <person name="Pangilinan J."/>
            <person name="Park H.-J."/>
            <person name="Ramirez L."/>
            <person name="Alfaro M."/>
            <person name="Sun H."/>
            <person name="Tritt A."/>
            <person name="Yoshinaga Y."/>
            <person name="Zwiers L.-H."/>
            <person name="Turgeon B."/>
            <person name="Goodwin S."/>
            <person name="Spatafora J."/>
            <person name="Crous P."/>
            <person name="Grigoriev I."/>
        </authorList>
    </citation>
    <scope>NUCLEOTIDE SEQUENCE</scope>
    <source>
        <strain evidence="8">CBS 379.55</strain>
    </source>
</reference>
<dbReference type="GO" id="GO:1901002">
    <property type="term" value="P:positive regulation of response to salt stress"/>
    <property type="evidence" value="ECO:0007669"/>
    <property type="project" value="UniProtKB-ARBA"/>
</dbReference>
<dbReference type="Gene3D" id="1.10.10.60">
    <property type="entry name" value="Homeodomain-like"/>
    <property type="match status" value="2"/>
</dbReference>
<dbReference type="Pfam" id="PF13921">
    <property type="entry name" value="Myb_DNA-bind_6"/>
    <property type="match status" value="1"/>
</dbReference>
<feature type="compositionally biased region" description="Basic residues" evidence="5">
    <location>
        <begin position="196"/>
        <end position="213"/>
    </location>
</feature>
<feature type="region of interest" description="Disordered" evidence="5">
    <location>
        <begin position="42"/>
        <end position="77"/>
    </location>
</feature>
<feature type="domain" description="Myb-like" evidence="6">
    <location>
        <begin position="329"/>
        <end position="379"/>
    </location>
</feature>
<evidence type="ECO:0000256" key="2">
    <source>
        <dbReference type="ARBA" id="ARBA00022737"/>
    </source>
</evidence>
<dbReference type="GO" id="GO:0005634">
    <property type="term" value="C:nucleus"/>
    <property type="evidence" value="ECO:0007669"/>
    <property type="project" value="UniProtKB-SubCell"/>
</dbReference>
<dbReference type="SUPFAM" id="SSF46689">
    <property type="entry name" value="Homeodomain-like"/>
    <property type="match status" value="1"/>
</dbReference>
<dbReference type="CDD" id="cd00167">
    <property type="entry name" value="SANT"/>
    <property type="match status" value="2"/>
</dbReference>
<dbReference type="RefSeq" id="XP_033656894.1">
    <property type="nucleotide sequence ID" value="XM_033799573.1"/>
</dbReference>
<proteinExistence type="predicted"/>
<evidence type="ECO:0008006" key="10">
    <source>
        <dbReference type="Google" id="ProtNLM"/>
    </source>
</evidence>
<feature type="region of interest" description="Disordered" evidence="5">
    <location>
        <begin position="91"/>
        <end position="116"/>
    </location>
</feature>
<evidence type="ECO:0000313" key="8">
    <source>
        <dbReference type="EMBL" id="KAF2279355.1"/>
    </source>
</evidence>
<dbReference type="EMBL" id="ML986486">
    <property type="protein sequence ID" value="KAF2279355.1"/>
    <property type="molecule type" value="Genomic_DNA"/>
</dbReference>
<dbReference type="Proteomes" id="UP000800097">
    <property type="component" value="Unassembled WGS sequence"/>
</dbReference>
<dbReference type="InterPro" id="IPR001005">
    <property type="entry name" value="SANT/Myb"/>
</dbReference>
<dbReference type="PROSITE" id="PS50090">
    <property type="entry name" value="MYB_LIKE"/>
    <property type="match status" value="2"/>
</dbReference>
<dbReference type="PANTHER" id="PTHR45614">
    <property type="entry name" value="MYB PROTEIN-RELATED"/>
    <property type="match status" value="1"/>
</dbReference>
<evidence type="ECO:0000256" key="1">
    <source>
        <dbReference type="ARBA" id="ARBA00004123"/>
    </source>
</evidence>
<dbReference type="GO" id="GO:0033993">
    <property type="term" value="P:response to lipid"/>
    <property type="evidence" value="ECO:0007669"/>
    <property type="project" value="UniProtKB-ARBA"/>
</dbReference>
<evidence type="ECO:0000313" key="9">
    <source>
        <dbReference type="Proteomes" id="UP000800097"/>
    </source>
</evidence>
<dbReference type="OrthoDB" id="2143914at2759"/>
<feature type="region of interest" description="Disordered" evidence="5">
    <location>
        <begin position="183"/>
        <end position="214"/>
    </location>
</feature>
<feature type="region of interest" description="Disordered" evidence="5">
    <location>
        <begin position="368"/>
        <end position="498"/>
    </location>
</feature>
<dbReference type="GO" id="GO:0000978">
    <property type="term" value="F:RNA polymerase II cis-regulatory region sequence-specific DNA binding"/>
    <property type="evidence" value="ECO:0007669"/>
    <property type="project" value="TreeGrafter"/>
</dbReference>
<dbReference type="InterPro" id="IPR050560">
    <property type="entry name" value="MYB_TF"/>
</dbReference>
<dbReference type="GO" id="GO:0050891">
    <property type="term" value="P:multicellular organismal-level water homeostasis"/>
    <property type="evidence" value="ECO:0007669"/>
    <property type="project" value="UniProtKB-ARBA"/>
</dbReference>
<dbReference type="GO" id="GO:0045944">
    <property type="term" value="P:positive regulation of transcription by RNA polymerase II"/>
    <property type="evidence" value="ECO:0007669"/>
    <property type="project" value="TreeGrafter"/>
</dbReference>
<feature type="domain" description="HTH myb-type" evidence="7">
    <location>
        <begin position="336"/>
        <end position="383"/>
    </location>
</feature>
<feature type="compositionally biased region" description="Low complexity" evidence="5">
    <location>
        <begin position="395"/>
        <end position="429"/>
    </location>
</feature>
<keyword evidence="2" id="KW-0677">Repeat</keyword>
<evidence type="ECO:0000259" key="7">
    <source>
        <dbReference type="PROSITE" id="PS51294"/>
    </source>
</evidence>
<comment type="subcellular location">
    <subcellularLocation>
        <location evidence="1">Nucleus</location>
    </subcellularLocation>
</comment>
<dbReference type="PROSITE" id="PS51294">
    <property type="entry name" value="HTH_MYB"/>
    <property type="match status" value="2"/>
</dbReference>
<dbReference type="GO" id="GO:1902584">
    <property type="term" value="P:positive regulation of response to water deprivation"/>
    <property type="evidence" value="ECO:0007669"/>
    <property type="project" value="UniProtKB-ARBA"/>
</dbReference>
<feature type="domain" description="Myb-like" evidence="6">
    <location>
        <begin position="277"/>
        <end position="328"/>
    </location>
</feature>
<name>A0A6A6JSW3_WESOR</name>
<keyword evidence="3" id="KW-0238">DNA-binding</keyword>
<protein>
    <recommendedName>
        <fullName evidence="10">Trichome differentiation protein GL1</fullName>
    </recommendedName>
</protein>
<accession>A0A6A6JSW3</accession>
<feature type="compositionally biased region" description="Low complexity" evidence="5">
    <location>
        <begin position="105"/>
        <end position="116"/>
    </location>
</feature>
<evidence type="ECO:0000259" key="6">
    <source>
        <dbReference type="PROSITE" id="PS50090"/>
    </source>
</evidence>
<dbReference type="PANTHER" id="PTHR45614:SF25">
    <property type="entry name" value="MYB PROTEIN"/>
    <property type="match status" value="1"/>
</dbReference>
<gene>
    <name evidence="8" type="ORF">EI97DRAFT_439719</name>
</gene>
<keyword evidence="9" id="KW-1185">Reference proteome</keyword>
<organism evidence="8 9">
    <name type="scientific">Westerdykella ornata</name>
    <dbReference type="NCBI Taxonomy" id="318751"/>
    <lineage>
        <taxon>Eukaryota</taxon>
        <taxon>Fungi</taxon>
        <taxon>Dikarya</taxon>
        <taxon>Ascomycota</taxon>
        <taxon>Pezizomycotina</taxon>
        <taxon>Dothideomycetes</taxon>
        <taxon>Pleosporomycetidae</taxon>
        <taxon>Pleosporales</taxon>
        <taxon>Sporormiaceae</taxon>
        <taxon>Westerdykella</taxon>
    </lineage>
</organism>
<dbReference type="GO" id="GO:0000981">
    <property type="term" value="F:DNA-binding transcription factor activity, RNA polymerase II-specific"/>
    <property type="evidence" value="ECO:0007669"/>
    <property type="project" value="TreeGrafter"/>
</dbReference>
<evidence type="ECO:0000256" key="4">
    <source>
        <dbReference type="ARBA" id="ARBA00023242"/>
    </source>
</evidence>
<sequence length="662" mass="72684">MGNSGQGSWLPAPHASGLLANAADANRQLVLPLLEYRVRSRYVPSRPGPDGGARWADGRGPEQHAPGRDAQPGPQRALAPFPFPRSEGWKHGAAVDKNQGPYLGTTSAPRAVSSSSATSATTLLHLAPARPSLDHSPSTLSPPTSLPALAARLPKTTLSLSHSLSPPLSSSFPLTVTPVTPASACRTSATSQDQHHQHHQHGQQHHRRPRRLTQAHCRSDSPLLCQLPSVGPSAAVPSSHPVAHHTLLDFSQCGPLYSLYPLLFSVLHRPHTILVTMVNHRRGPWSQHEDRILIDLVQRKGPHNWVRISNEIGSRTPKQCRERYHQNLKPNLNHNPITQEEGEIIEQLVLEIGKKWAEIARRLPGRSDNAVKNWWNGGVHRRRRNTERQAQRHMQQPSHASHPSHSHQPYPYLSPSHHQLEQPQPLHAYPAPPHHNPHPAHPTQSLPPIRGYGESSVYGESRRPSLNLPPDSPRSLKLAHPHGLEAFPGSRPSPLQLAPLQPFTSSSRARVYETPMPSPGYSIASVDAPSLITDTGSETRSPRAALSPSQHPAHYDPYRRRSSVQLPPISRMDRSSFATDRPSAPVRRLASPWSPAPLENQRPLPAYQTLSLPPLQPVSPALPSPTSMQLPPPGIAGHSRSAPASPRTEAARDRRMNINNLL</sequence>
<feature type="compositionally biased region" description="Pro residues" evidence="5">
    <location>
        <begin position="614"/>
        <end position="623"/>
    </location>
</feature>
<evidence type="ECO:0000256" key="5">
    <source>
        <dbReference type="SAM" id="MobiDB-lite"/>
    </source>
</evidence>
<feature type="compositionally biased region" description="Basic and acidic residues" evidence="5">
    <location>
        <begin position="56"/>
        <end position="67"/>
    </location>
</feature>
<dbReference type="FunFam" id="1.10.10.60:FF:000355">
    <property type="entry name" value="Transcription factor MYB124"/>
    <property type="match status" value="1"/>
</dbReference>
<dbReference type="AlphaFoldDB" id="A0A6A6JSW3"/>
<dbReference type="GO" id="GO:0000278">
    <property type="term" value="P:mitotic cell cycle"/>
    <property type="evidence" value="ECO:0007669"/>
    <property type="project" value="TreeGrafter"/>
</dbReference>
<feature type="domain" description="HTH myb-type" evidence="7">
    <location>
        <begin position="277"/>
        <end position="332"/>
    </location>
</feature>
<dbReference type="SMART" id="SM00717">
    <property type="entry name" value="SANT"/>
    <property type="match status" value="2"/>
</dbReference>
<dbReference type="GeneID" id="54552748"/>
<evidence type="ECO:0000256" key="3">
    <source>
        <dbReference type="ARBA" id="ARBA00023125"/>
    </source>
</evidence>
<dbReference type="GO" id="GO:1902806">
    <property type="term" value="P:regulation of cell cycle G1/S phase transition"/>
    <property type="evidence" value="ECO:0007669"/>
    <property type="project" value="UniProtKB-ARBA"/>
</dbReference>
<dbReference type="GO" id="GO:0032875">
    <property type="term" value="P:regulation of DNA endoreduplication"/>
    <property type="evidence" value="ECO:0007669"/>
    <property type="project" value="UniProtKB-ARBA"/>
</dbReference>